<evidence type="ECO:0000313" key="1">
    <source>
        <dbReference type="EMBL" id="KAI4867925.1"/>
    </source>
</evidence>
<sequence>MHYLPVTRRVILGTAIALFAIVSLVYQSSFGLSSTLVSSSATSAACQVWPSCQGSSPKQLRYEDCRGISKSPQVGDVNSLGSPLHCLLASSRLDQYHSASGRNWTEVRWGQVQRRCAAHESGLSLLEGQSHQTWRRPAELRQTEAETLSKGNGDRVAVVLRTWDNYEYTEKRLSWLRALIVEAALQREGKYQVYFLVNIKDPNVDLEDNATYELFLLKVVPEEFRDMALLFNERTLKTWYPRVQEHGAQDQMYQALQIFSHKFQQYDYVWQLEMDLRFTGHVHDTLQSATEFARTQRRRNLWERNGRFYIPYLYNNSYDAFSSAVDAEIGDTGVWGPVPTSDFVSQGPQAPSRIKGNWGVGEEADLISFMPMIDPVGTNWIYEDGIHGFTESTATPRRAAIVSITRSSRRLLQLVSNAQRERGQWLVSEATLETFSLLHGLKAVTVPHPIYFADEMKIEKFDAEINKGPLHSKAGGYAPSMLYMKDGWQAGPWWKASYWFTAGAAAEMWEAYTEGQHLPPMLLHPVKEK</sequence>
<evidence type="ECO:0000313" key="2">
    <source>
        <dbReference type="Proteomes" id="UP001497700"/>
    </source>
</evidence>
<proteinExistence type="predicted"/>
<organism evidence="1 2">
    <name type="scientific">Hypoxylon rubiginosum</name>
    <dbReference type="NCBI Taxonomy" id="110542"/>
    <lineage>
        <taxon>Eukaryota</taxon>
        <taxon>Fungi</taxon>
        <taxon>Dikarya</taxon>
        <taxon>Ascomycota</taxon>
        <taxon>Pezizomycotina</taxon>
        <taxon>Sordariomycetes</taxon>
        <taxon>Xylariomycetidae</taxon>
        <taxon>Xylariales</taxon>
        <taxon>Hypoxylaceae</taxon>
        <taxon>Hypoxylon</taxon>
    </lineage>
</organism>
<dbReference type="EMBL" id="MU393442">
    <property type="protein sequence ID" value="KAI4867925.1"/>
    <property type="molecule type" value="Genomic_DNA"/>
</dbReference>
<protein>
    <submittedName>
        <fullName evidence="1">Uncharacterized protein</fullName>
    </submittedName>
</protein>
<reference evidence="1 2" key="1">
    <citation type="journal article" date="2022" name="New Phytol.">
        <title>Ecological generalism drives hyperdiversity of secondary metabolite gene clusters in xylarialean endophytes.</title>
        <authorList>
            <person name="Franco M.E.E."/>
            <person name="Wisecaver J.H."/>
            <person name="Arnold A.E."/>
            <person name="Ju Y.M."/>
            <person name="Slot J.C."/>
            <person name="Ahrendt S."/>
            <person name="Moore L.P."/>
            <person name="Eastman K.E."/>
            <person name="Scott K."/>
            <person name="Konkel Z."/>
            <person name="Mondo S.J."/>
            <person name="Kuo A."/>
            <person name="Hayes R.D."/>
            <person name="Haridas S."/>
            <person name="Andreopoulos B."/>
            <person name="Riley R."/>
            <person name="LaButti K."/>
            <person name="Pangilinan J."/>
            <person name="Lipzen A."/>
            <person name="Amirebrahimi M."/>
            <person name="Yan J."/>
            <person name="Adam C."/>
            <person name="Keymanesh K."/>
            <person name="Ng V."/>
            <person name="Louie K."/>
            <person name="Northen T."/>
            <person name="Drula E."/>
            <person name="Henrissat B."/>
            <person name="Hsieh H.M."/>
            <person name="Youens-Clark K."/>
            <person name="Lutzoni F."/>
            <person name="Miadlikowska J."/>
            <person name="Eastwood D.C."/>
            <person name="Hamelin R.C."/>
            <person name="Grigoriev I.V."/>
            <person name="U'Ren J.M."/>
        </authorList>
    </citation>
    <scope>NUCLEOTIDE SEQUENCE [LARGE SCALE GENOMIC DNA]</scope>
    <source>
        <strain evidence="1 2">CBS 119005</strain>
    </source>
</reference>
<name>A0ACB9Z839_9PEZI</name>
<dbReference type="Proteomes" id="UP001497700">
    <property type="component" value="Unassembled WGS sequence"/>
</dbReference>
<accession>A0ACB9Z839</accession>
<gene>
    <name evidence="1" type="ORF">F4820DRAFT_456611</name>
</gene>
<keyword evidence="2" id="KW-1185">Reference proteome</keyword>
<comment type="caution">
    <text evidence="1">The sequence shown here is derived from an EMBL/GenBank/DDBJ whole genome shotgun (WGS) entry which is preliminary data.</text>
</comment>